<reference evidence="2 4" key="2">
    <citation type="submission" date="2018-06" db="EMBL/GenBank/DDBJ databases">
        <authorList>
            <consortium name="Pathogen Informatics"/>
            <person name="Doyle S."/>
        </authorList>
    </citation>
    <scope>NUCLEOTIDE SEQUENCE [LARGE SCALE GENOMIC DNA]</scope>
    <source>
        <strain evidence="2 4">NCTC12437</strain>
    </source>
</reference>
<protein>
    <submittedName>
        <fullName evidence="2">Opacity protein and related surface antigens</fullName>
    </submittedName>
</protein>
<dbReference type="EMBL" id="UGNW01000001">
    <property type="protein sequence ID" value="STX30532.1"/>
    <property type="molecule type" value="Genomic_DNA"/>
</dbReference>
<dbReference type="InterPro" id="IPR011250">
    <property type="entry name" value="OMP/PagP_B-barrel"/>
</dbReference>
<reference evidence="1 3" key="1">
    <citation type="submission" date="2015-11" db="EMBL/GenBank/DDBJ databases">
        <title>Genomic analysis of 38 Legionella species identifies large and diverse effector repertoires.</title>
        <authorList>
            <person name="Burstein D."/>
            <person name="Amaro F."/>
            <person name="Zusman T."/>
            <person name="Lifshitz Z."/>
            <person name="Cohen O."/>
            <person name="Gilbert J.A."/>
            <person name="Pupko T."/>
            <person name="Shuman H.A."/>
            <person name="Segal G."/>
        </authorList>
    </citation>
    <scope>NUCLEOTIDE SEQUENCE [LARGE SCALE GENOMIC DNA]</scope>
    <source>
        <strain evidence="1 3">CDC#1407-AL-14</strain>
    </source>
</reference>
<evidence type="ECO:0000313" key="1">
    <source>
        <dbReference type="EMBL" id="KTC72400.1"/>
    </source>
</evidence>
<accession>A0A378I6Q4</accession>
<gene>
    <name evidence="1" type="ORF">Lbir_1175</name>
    <name evidence="2" type="ORF">NCTC12437_00289</name>
</gene>
<evidence type="ECO:0000313" key="2">
    <source>
        <dbReference type="EMBL" id="STX30532.1"/>
    </source>
</evidence>
<keyword evidence="3" id="KW-1185">Reference proteome</keyword>
<evidence type="ECO:0000313" key="3">
    <source>
        <dbReference type="Proteomes" id="UP000054735"/>
    </source>
</evidence>
<dbReference type="Proteomes" id="UP000054735">
    <property type="component" value="Unassembled WGS sequence"/>
</dbReference>
<evidence type="ECO:0000313" key="4">
    <source>
        <dbReference type="Proteomes" id="UP000255066"/>
    </source>
</evidence>
<dbReference type="Gene3D" id="2.40.160.20">
    <property type="match status" value="1"/>
</dbReference>
<dbReference type="Proteomes" id="UP000255066">
    <property type="component" value="Unassembled WGS sequence"/>
</dbReference>
<dbReference type="STRING" id="28083.Lbir_1175"/>
<organism evidence="2 4">
    <name type="scientific">Legionella birminghamensis</name>
    <dbReference type="NCBI Taxonomy" id="28083"/>
    <lineage>
        <taxon>Bacteria</taxon>
        <taxon>Pseudomonadati</taxon>
        <taxon>Pseudomonadota</taxon>
        <taxon>Gammaproteobacteria</taxon>
        <taxon>Legionellales</taxon>
        <taxon>Legionellaceae</taxon>
        <taxon>Legionella</taxon>
    </lineage>
</organism>
<dbReference type="SUPFAM" id="SSF56925">
    <property type="entry name" value="OMPA-like"/>
    <property type="match status" value="1"/>
</dbReference>
<sequence length="276" mass="30007">MKTEGIGLLALNCFISTAIAGSVGEIGPSSPAMGGFFLGVGAAYEDLRVKSNASATLDAVSGFPPLGVFTGARTADSDSDDRIVPQFQAGYFRSFSENGWLWGLEFVYQPSRLKTTGKAASVHFVNALENVSNELLVDGFQTKMDQQFLLPVLIGHSFRNSFLYAGIGPSWQKAEHTVYGSSDTLSGYYIGNLKGFSREKWLWGGAVQAGMAYYLNPAWFLMANYTYSRTEKFRVNHSLAFTPEINQGLNGGFVAFNSSLRLSTQSVSLSINRVFG</sequence>
<dbReference type="AlphaFoldDB" id="A0A378I6Q4"/>
<proteinExistence type="predicted"/>
<dbReference type="RefSeq" id="WP_058523261.1">
    <property type="nucleotide sequence ID" value="NZ_CAAAHV010000002.1"/>
</dbReference>
<name>A0A378I6Q4_9GAMM</name>
<dbReference type="EMBL" id="LNXT01000015">
    <property type="protein sequence ID" value="KTC72400.1"/>
    <property type="molecule type" value="Genomic_DNA"/>
</dbReference>